<keyword evidence="2" id="KW-1133">Transmembrane helix</keyword>
<keyword evidence="4" id="KW-1185">Reference proteome</keyword>
<dbReference type="STRING" id="290340.AAur_0554"/>
<dbReference type="EMBL" id="CP000474">
    <property type="protein sequence ID" value="ABM08716.1"/>
    <property type="molecule type" value="Genomic_DNA"/>
</dbReference>
<keyword evidence="2" id="KW-0812">Transmembrane</keyword>
<dbReference type="AlphaFoldDB" id="A1R2A0"/>
<evidence type="ECO:0000313" key="4">
    <source>
        <dbReference type="Proteomes" id="UP000000637"/>
    </source>
</evidence>
<feature type="transmembrane region" description="Helical" evidence="2">
    <location>
        <begin position="57"/>
        <end position="80"/>
    </location>
</feature>
<dbReference type="OrthoDB" id="5181884at2"/>
<organism evidence="3 4">
    <name type="scientific">Paenarthrobacter aurescens (strain TC1)</name>
    <dbReference type="NCBI Taxonomy" id="290340"/>
    <lineage>
        <taxon>Bacteria</taxon>
        <taxon>Bacillati</taxon>
        <taxon>Actinomycetota</taxon>
        <taxon>Actinomycetes</taxon>
        <taxon>Micrococcales</taxon>
        <taxon>Micrococcaceae</taxon>
        <taxon>Paenarthrobacter</taxon>
    </lineage>
</organism>
<dbReference type="KEGG" id="aau:AAur_0554"/>
<evidence type="ECO:0000313" key="3">
    <source>
        <dbReference type="EMBL" id="ABM08716.1"/>
    </source>
</evidence>
<reference evidence="3 4" key="1">
    <citation type="journal article" date="2006" name="PLoS Genet.">
        <title>Secrets of soil survival revealed by the genome sequence of Arthrobacter aurescens TC1.</title>
        <authorList>
            <person name="Mongodin E.F."/>
            <person name="Shapir N."/>
            <person name="Daugherty S.C."/>
            <person name="DeBoy R.T."/>
            <person name="Emerson J.B."/>
            <person name="Shvartzbeyn A."/>
            <person name="Radune D."/>
            <person name="Vamathevan J."/>
            <person name="Riggs F."/>
            <person name="Grinberg V."/>
            <person name="Khouri H."/>
            <person name="Wackett L.P."/>
            <person name="Nelson K.E."/>
            <person name="Sadowsky M.J."/>
        </authorList>
    </citation>
    <scope>NUCLEOTIDE SEQUENCE [LARGE SCALE GENOMIC DNA]</scope>
    <source>
        <strain evidence="3 4">TC1</strain>
    </source>
</reference>
<evidence type="ECO:0000256" key="2">
    <source>
        <dbReference type="SAM" id="Phobius"/>
    </source>
</evidence>
<dbReference type="HOGENOM" id="CLU_728912_0_0_11"/>
<accession>A1R2A0</accession>
<feature type="compositionally biased region" description="Pro residues" evidence="1">
    <location>
        <begin position="18"/>
        <end position="27"/>
    </location>
</feature>
<keyword evidence="2" id="KW-0472">Membrane</keyword>
<sequence length="379" mass="40990">MENPSSANNHPRPTSAPSDPPAPPSPPAYGAYQQPNVPYQQPGIIPPQPKRTLNRKVIIAIAAGAAVVLAAATVGLVLLFSPAADGGQAATTFYQALKDGDAKKALSVSDPGVPENEAVLLQDNIYKAAGQHIDGFRILESKGEYVRAEVTQNGRKQEDILMMTKSPDGEWKVGPKNFQKIRLSSNRPVKSFTVNGVDVAAPDSGSASPDSQLLLPAFPGEYKLGISGDKYATVEEKKALVSIDRRISDTFETLKVLPSQLLLDETKALLQKKRDTCIASASATARQSFSSGCSGFNLYESRPTQNVKWTIDEEPTFTLSLSRDIWYIQPEGKGKATVSYEVNRGTEAAPKWEPHSEVMEPRISGEIHIVDGKATLKDY</sequence>
<protein>
    <submittedName>
        <fullName evidence="3">Uncharacterized protein</fullName>
    </submittedName>
</protein>
<proteinExistence type="predicted"/>
<name>A1R2A0_PAEAT</name>
<gene>
    <name evidence="3" type="ordered locus">AAur_0554</name>
</gene>
<dbReference type="Proteomes" id="UP000000637">
    <property type="component" value="Chromosome"/>
</dbReference>
<feature type="region of interest" description="Disordered" evidence="1">
    <location>
        <begin position="1"/>
        <end position="48"/>
    </location>
</feature>
<evidence type="ECO:0000256" key="1">
    <source>
        <dbReference type="SAM" id="MobiDB-lite"/>
    </source>
</evidence>